<evidence type="ECO:0000256" key="1">
    <source>
        <dbReference type="SAM" id="MobiDB-lite"/>
    </source>
</evidence>
<proteinExistence type="predicted"/>
<organism evidence="2 3">
    <name type="scientific">Streptomyces albireticuli</name>
    <dbReference type="NCBI Taxonomy" id="1940"/>
    <lineage>
        <taxon>Bacteria</taxon>
        <taxon>Bacillati</taxon>
        <taxon>Actinomycetota</taxon>
        <taxon>Actinomycetes</taxon>
        <taxon>Kitasatosporales</taxon>
        <taxon>Streptomycetaceae</taxon>
        <taxon>Streptomyces</taxon>
    </lineage>
</organism>
<dbReference type="AlphaFoldDB" id="A0A1Z2LDE6"/>
<feature type="compositionally biased region" description="Low complexity" evidence="1">
    <location>
        <begin position="96"/>
        <end position="112"/>
    </location>
</feature>
<evidence type="ECO:0000313" key="2">
    <source>
        <dbReference type="EMBL" id="ARZ72316.1"/>
    </source>
</evidence>
<evidence type="ECO:0008006" key="4">
    <source>
        <dbReference type="Google" id="ProtNLM"/>
    </source>
</evidence>
<sequence>MTPVSGPAPFADDPVTAPPVHAVRRVRSSGTEAPPMPHTPLPMVFRPQPSAHQAQVAHGPAATGSPPSRARPAAPAVPAAHALQRSAPGAGTAGIPVTTTPARTPAQRPETPSGGGGTGATGDRATAGTDGIDTDELARRLLDPLSRLLRADLRRGRERAGRLYDGRR</sequence>
<protein>
    <recommendedName>
        <fullName evidence="4">Extensin</fullName>
    </recommendedName>
</protein>
<feature type="region of interest" description="Disordered" evidence="1">
    <location>
        <begin position="1"/>
        <end position="168"/>
    </location>
</feature>
<dbReference type="Proteomes" id="UP000195755">
    <property type="component" value="Chromosome"/>
</dbReference>
<feature type="compositionally biased region" description="Low complexity" evidence="1">
    <location>
        <begin position="59"/>
        <end position="82"/>
    </location>
</feature>
<accession>A0A1Z2LDE6</accession>
<dbReference type="EMBL" id="CP021744">
    <property type="protein sequence ID" value="ARZ72316.1"/>
    <property type="molecule type" value="Genomic_DNA"/>
</dbReference>
<evidence type="ECO:0000313" key="3">
    <source>
        <dbReference type="Proteomes" id="UP000195755"/>
    </source>
</evidence>
<gene>
    <name evidence="2" type="ORF">SMD11_6740</name>
</gene>
<dbReference type="KEGG" id="salj:SMD11_6740"/>
<name>A0A1Z2LDE6_9ACTN</name>
<reference evidence="2 3" key="1">
    <citation type="submission" date="2017-06" db="EMBL/GenBank/DDBJ databases">
        <title>Streptomyces albireticuli Genome sequencing and assembly.</title>
        <authorList>
            <person name="Wang Y."/>
            <person name="Du B."/>
            <person name="Ding Y."/>
            <person name="Liu H."/>
            <person name="Hou Q."/>
            <person name="Liu K."/>
            <person name="Yao L."/>
            <person name="Wang C."/>
        </authorList>
    </citation>
    <scope>NUCLEOTIDE SEQUENCE [LARGE SCALE GENOMIC DNA]</scope>
    <source>
        <strain evidence="2 3">MDJK11</strain>
    </source>
</reference>
<feature type="compositionally biased region" description="Low complexity" evidence="1">
    <location>
        <begin position="121"/>
        <end position="131"/>
    </location>
</feature>
<feature type="compositionally biased region" description="Basic and acidic residues" evidence="1">
    <location>
        <begin position="149"/>
        <end position="168"/>
    </location>
</feature>